<dbReference type="Gene3D" id="1.10.238.230">
    <property type="match status" value="1"/>
</dbReference>
<dbReference type="GO" id="GO:0005509">
    <property type="term" value="F:calcium ion binding"/>
    <property type="evidence" value="ECO:0007669"/>
    <property type="project" value="InterPro"/>
</dbReference>
<keyword evidence="1" id="KW-0479">Metal-binding</keyword>
<dbReference type="EMBL" id="OD001907">
    <property type="protein sequence ID" value="CAD7403548.1"/>
    <property type="molecule type" value="Genomic_DNA"/>
</dbReference>
<accession>A0A7R9CW26</accession>
<dbReference type="InterPro" id="IPR041534">
    <property type="entry name" value="EF-hand_13"/>
</dbReference>
<dbReference type="InterPro" id="IPR002048">
    <property type="entry name" value="EF_hand_dom"/>
</dbReference>
<dbReference type="PROSITE" id="PS50222">
    <property type="entry name" value="EF_HAND_2"/>
    <property type="match status" value="1"/>
</dbReference>
<dbReference type="InterPro" id="IPR018247">
    <property type="entry name" value="EF_Hand_1_Ca_BS"/>
</dbReference>
<name>A0A7R9CW26_TIMPO</name>
<sequence>MRNVRLWCYACRVMAQRRDEQLALGLKLEPRFPYRPPKHRLPRSFNKTYSRDKENQRPVGHLPPNTTLQRHVRSNRNVHIPRFYYPQGKPTSEHQMEVALKKISAVFHQFPNQQVVKDKFHLVTKACDCPLYWKMPLFAATGGEKLGHVESNTFLDFWKKLLLSCHDQASWFIHILTRGLRDHLTPDDLGAMVQDVVDSHPGLTFLKEATEFHSRYVHTRRLNHLRSVLSGGFVRLLALTGMAVPARDVPHEEVIEWIGIDKSVPVAKELSDEQCLQSVVNPQEYQVQEVESDEEDGAMADEAKVLWKQSSDSLHTFIKFVESNKGYNSAELVIARIFYCVNRSWSGRISLPELRRSNLLRVIQLLEEEEDINQVTSYFSYEHFYVIYCRFWELDRDHDLFIDRQDLHRHSEHALSTRIIERIFSGAVTRGARQQSDKMSYTEFVWFLLSEEDKTHPTAIEYWFRCMDLDGDGYLSMYELEYFYEEQLQRMEAIGIETLPFEDCLCQMLDMIHPATPGKISLSDLKQCKMTSIFFDTFFNLEKYLDHEQRDPFASQREHDTDGQELSDWDRYAAEEYELLVAEEGSNDQQEDITRFWDPGLIGYLLVTCATDDPKMYSYTVWRRQAELPALLIKM</sequence>
<evidence type="ECO:0000256" key="3">
    <source>
        <dbReference type="SAM" id="MobiDB-lite"/>
    </source>
</evidence>
<keyword evidence="2" id="KW-0106">Calcium</keyword>
<dbReference type="GO" id="GO:0019888">
    <property type="term" value="F:protein phosphatase regulator activity"/>
    <property type="evidence" value="ECO:0007669"/>
    <property type="project" value="TreeGrafter"/>
</dbReference>
<dbReference type="PANTHER" id="PTHR14095">
    <property type="entry name" value="PHOSPHATASE 2A REGULATORY SUBUNIT-RELATED"/>
    <property type="match status" value="1"/>
</dbReference>
<dbReference type="AlphaFoldDB" id="A0A7R9CW26"/>
<dbReference type="Pfam" id="PF17958">
    <property type="entry name" value="EF-hand_13"/>
    <property type="match status" value="2"/>
</dbReference>
<evidence type="ECO:0000313" key="5">
    <source>
        <dbReference type="EMBL" id="CAD7403548.1"/>
    </source>
</evidence>
<dbReference type="PROSITE" id="PS00018">
    <property type="entry name" value="EF_HAND_1"/>
    <property type="match status" value="1"/>
</dbReference>
<gene>
    <name evidence="5" type="ORF">TPSB3V08_LOCUS4102</name>
</gene>
<dbReference type="PANTHER" id="PTHR14095:SF0">
    <property type="entry name" value="MIP22305P"/>
    <property type="match status" value="1"/>
</dbReference>
<evidence type="ECO:0000259" key="4">
    <source>
        <dbReference type="PROSITE" id="PS50222"/>
    </source>
</evidence>
<dbReference type="FunFam" id="1.10.238.10:FF:000628">
    <property type="entry name" value="Serine/threonine-protein phosphatase 2A regulatory subunit B'' subunit beta"/>
    <property type="match status" value="1"/>
</dbReference>
<evidence type="ECO:0000256" key="2">
    <source>
        <dbReference type="ARBA" id="ARBA00022837"/>
    </source>
</evidence>
<dbReference type="FunFam" id="1.10.238.230:FF:000001">
    <property type="entry name" value="Serine/threonine-protein phosphatase 2A regulatory subunit B'' subunit beta"/>
    <property type="match status" value="1"/>
</dbReference>
<proteinExistence type="predicted"/>
<dbReference type="Pfam" id="PF21161">
    <property type="entry name" value="P2R3B_EF-hand"/>
    <property type="match status" value="1"/>
</dbReference>
<organism evidence="5">
    <name type="scientific">Timema poppense</name>
    <name type="common">Walking stick</name>
    <dbReference type="NCBI Taxonomy" id="170557"/>
    <lineage>
        <taxon>Eukaryota</taxon>
        <taxon>Metazoa</taxon>
        <taxon>Ecdysozoa</taxon>
        <taxon>Arthropoda</taxon>
        <taxon>Hexapoda</taxon>
        <taxon>Insecta</taxon>
        <taxon>Pterygota</taxon>
        <taxon>Neoptera</taxon>
        <taxon>Polyneoptera</taxon>
        <taxon>Phasmatodea</taxon>
        <taxon>Timematodea</taxon>
        <taxon>Timematoidea</taxon>
        <taxon>Timematidae</taxon>
        <taxon>Timema</taxon>
    </lineage>
</organism>
<feature type="region of interest" description="Disordered" evidence="3">
    <location>
        <begin position="37"/>
        <end position="65"/>
    </location>
</feature>
<dbReference type="Pfam" id="PF13499">
    <property type="entry name" value="EF-hand_7"/>
    <property type="match status" value="1"/>
</dbReference>
<reference evidence="5" key="1">
    <citation type="submission" date="2020-11" db="EMBL/GenBank/DDBJ databases">
        <authorList>
            <person name="Tran Van P."/>
        </authorList>
    </citation>
    <scope>NUCLEOTIDE SEQUENCE</scope>
</reference>
<dbReference type="SUPFAM" id="SSF47473">
    <property type="entry name" value="EF-hand"/>
    <property type="match status" value="2"/>
</dbReference>
<feature type="domain" description="EF-hand" evidence="4">
    <location>
        <begin position="455"/>
        <end position="490"/>
    </location>
</feature>
<dbReference type="GO" id="GO:0000159">
    <property type="term" value="C:protein phosphatase type 2A complex"/>
    <property type="evidence" value="ECO:0007669"/>
    <property type="project" value="TreeGrafter"/>
</dbReference>
<dbReference type="InterPro" id="IPR048855">
    <property type="entry name" value="P2R3A_B_D_EF-hand"/>
</dbReference>
<dbReference type="InterPro" id="IPR011992">
    <property type="entry name" value="EF-hand-dom_pair"/>
</dbReference>
<protein>
    <recommendedName>
        <fullName evidence="4">EF-hand domain-containing protein</fullName>
    </recommendedName>
</protein>
<evidence type="ECO:0000256" key="1">
    <source>
        <dbReference type="ARBA" id="ARBA00022723"/>
    </source>
</evidence>
<dbReference type="Gene3D" id="1.10.238.220">
    <property type="match status" value="2"/>
</dbReference>
<dbReference type="Gene3D" id="1.10.238.10">
    <property type="entry name" value="EF-hand"/>
    <property type="match status" value="1"/>
</dbReference>